<keyword evidence="2" id="KW-0574">Periplasm</keyword>
<evidence type="ECO:0000313" key="8">
    <source>
        <dbReference type="EMBL" id="HGS05818.1"/>
    </source>
</evidence>
<dbReference type="Gene3D" id="1.10.4030.10">
    <property type="entry name" value="Porin chaperone SurA, peptide-binding domain"/>
    <property type="match status" value="1"/>
</dbReference>
<sequence length="317" mass="35822">MKRFSWLCSWMVLLLAGGMALLAVSVTAEVVDRIVAVVNDEIITYSELQQVAKAIRAQPGFSLPAGSGRDLDRQLLESLINQKLSKFEAKRRGITVTEQEVNKAFEDFRKRNGLEKDEVLAQVLAKNGMTVKDMKQQIEDQLTHERLVAIVTANKVTISDAEVRAFYEREFPKTGGGQVHLKILSLPYPPGASASQREEIKKKAELILEEFKKGASWEQLRDRHGVLIQDLGFISIADLDPQLAQFLTQVKTGDTAPIQTIQGFQLVQVVGRREGQGRSFEEVAPQIKNLLQRREMEKQFSEWIKGQRDRAHIQIKM</sequence>
<keyword evidence="3" id="KW-0697">Rotamase</keyword>
<reference evidence="8" key="1">
    <citation type="journal article" date="2020" name="mSystems">
        <title>Genome- and Community-Level Interaction Insights into Carbon Utilization and Element Cycling Functions of Hydrothermarchaeota in Hydrothermal Sediment.</title>
        <authorList>
            <person name="Zhou Z."/>
            <person name="Liu Y."/>
            <person name="Xu W."/>
            <person name="Pan J."/>
            <person name="Luo Z.H."/>
            <person name="Li M."/>
        </authorList>
    </citation>
    <scope>NUCLEOTIDE SEQUENCE [LARGE SCALE GENOMIC DNA]</scope>
    <source>
        <strain evidence="8">SpSt-548</strain>
    </source>
</reference>
<dbReference type="SUPFAM" id="SSF54534">
    <property type="entry name" value="FKBP-like"/>
    <property type="match status" value="1"/>
</dbReference>
<protein>
    <recommendedName>
        <fullName evidence="9">PpiC domain-containing protein</fullName>
    </recommendedName>
</protein>
<evidence type="ECO:0000256" key="3">
    <source>
        <dbReference type="ARBA" id="ARBA00023110"/>
    </source>
</evidence>
<evidence type="ECO:0000259" key="6">
    <source>
        <dbReference type="Pfam" id="PF09312"/>
    </source>
</evidence>
<dbReference type="PANTHER" id="PTHR47637">
    <property type="entry name" value="CHAPERONE SURA"/>
    <property type="match status" value="1"/>
</dbReference>
<feature type="domain" description="SurA N-terminal" evidence="6">
    <location>
        <begin position="31"/>
        <end position="146"/>
    </location>
</feature>
<evidence type="ECO:0008006" key="9">
    <source>
        <dbReference type="Google" id="ProtNLM"/>
    </source>
</evidence>
<name>A0A7V4LDM8_9BACT</name>
<gene>
    <name evidence="8" type="ORF">ENT08_08840</name>
</gene>
<evidence type="ECO:0000256" key="2">
    <source>
        <dbReference type="ARBA" id="ARBA00022764"/>
    </source>
</evidence>
<comment type="caution">
    <text evidence="8">The sequence shown here is derived from an EMBL/GenBank/DDBJ whole genome shotgun (WGS) entry which is preliminary data.</text>
</comment>
<dbReference type="InterPro" id="IPR046357">
    <property type="entry name" value="PPIase_dom_sf"/>
</dbReference>
<dbReference type="Pfam" id="PF09312">
    <property type="entry name" value="SurA_N"/>
    <property type="match status" value="1"/>
</dbReference>
<dbReference type="Pfam" id="PF13145">
    <property type="entry name" value="Rotamase_2"/>
    <property type="match status" value="1"/>
</dbReference>
<dbReference type="SUPFAM" id="SSF109998">
    <property type="entry name" value="Triger factor/SurA peptide-binding domain-like"/>
    <property type="match status" value="1"/>
</dbReference>
<dbReference type="GO" id="GO:0003755">
    <property type="term" value="F:peptidyl-prolyl cis-trans isomerase activity"/>
    <property type="evidence" value="ECO:0007669"/>
    <property type="project" value="UniProtKB-KW"/>
</dbReference>
<proteinExistence type="predicted"/>
<dbReference type="AlphaFoldDB" id="A0A7V4LDM8"/>
<dbReference type="PANTHER" id="PTHR47637:SF1">
    <property type="entry name" value="CHAPERONE SURA"/>
    <property type="match status" value="1"/>
</dbReference>
<dbReference type="InterPro" id="IPR050280">
    <property type="entry name" value="OMP_Chaperone_SurA"/>
</dbReference>
<dbReference type="EMBL" id="DSXI01000527">
    <property type="protein sequence ID" value="HGS05818.1"/>
    <property type="molecule type" value="Genomic_DNA"/>
</dbReference>
<evidence type="ECO:0000256" key="5">
    <source>
        <dbReference type="ARBA" id="ARBA00023235"/>
    </source>
</evidence>
<organism evidence="8">
    <name type="scientific">Desulfobacca acetoxidans</name>
    <dbReference type="NCBI Taxonomy" id="60893"/>
    <lineage>
        <taxon>Bacteria</taxon>
        <taxon>Pseudomonadati</taxon>
        <taxon>Thermodesulfobacteriota</taxon>
        <taxon>Desulfobaccia</taxon>
        <taxon>Desulfobaccales</taxon>
        <taxon>Desulfobaccaceae</taxon>
        <taxon>Desulfobacca</taxon>
    </lineage>
</organism>
<evidence type="ECO:0000256" key="1">
    <source>
        <dbReference type="ARBA" id="ARBA00022729"/>
    </source>
</evidence>
<accession>A0A7V4LDM8</accession>
<dbReference type="InterPro" id="IPR027304">
    <property type="entry name" value="Trigger_fact/SurA_dom_sf"/>
</dbReference>
<keyword evidence="1" id="KW-0732">Signal</keyword>
<keyword evidence="5" id="KW-0413">Isomerase</keyword>
<feature type="domain" description="PpiC" evidence="7">
    <location>
        <begin position="158"/>
        <end position="284"/>
    </location>
</feature>
<evidence type="ECO:0000256" key="4">
    <source>
        <dbReference type="ARBA" id="ARBA00023186"/>
    </source>
</evidence>
<dbReference type="InterPro" id="IPR015391">
    <property type="entry name" value="SurA_N"/>
</dbReference>
<dbReference type="InterPro" id="IPR000297">
    <property type="entry name" value="PPIase_PpiC"/>
</dbReference>
<dbReference type="Gene3D" id="3.10.50.40">
    <property type="match status" value="1"/>
</dbReference>
<keyword evidence="4" id="KW-0143">Chaperone</keyword>
<evidence type="ECO:0000259" key="7">
    <source>
        <dbReference type="Pfam" id="PF13145"/>
    </source>
</evidence>